<dbReference type="InterPro" id="IPR001248">
    <property type="entry name" value="Pur-cyt_permease"/>
</dbReference>
<keyword evidence="5 6" id="KW-0472">Membrane</keyword>
<comment type="similarity">
    <text evidence="2">Belongs to the purine-cytosine permease (2.A.39) family.</text>
</comment>
<evidence type="ECO:0008006" key="9">
    <source>
        <dbReference type="Google" id="ProtNLM"/>
    </source>
</evidence>
<feature type="non-terminal residue" evidence="7">
    <location>
        <position position="1"/>
    </location>
</feature>
<evidence type="ECO:0000256" key="4">
    <source>
        <dbReference type="ARBA" id="ARBA00022989"/>
    </source>
</evidence>
<name>A0A3E2GS49_SCYLI</name>
<protein>
    <recommendedName>
        <fullName evidence="9">Allantoin permease</fullName>
    </recommendedName>
</protein>
<dbReference type="GO" id="GO:0005886">
    <property type="term" value="C:plasma membrane"/>
    <property type="evidence" value="ECO:0007669"/>
    <property type="project" value="TreeGrafter"/>
</dbReference>
<feature type="transmembrane region" description="Helical" evidence="6">
    <location>
        <begin position="372"/>
        <end position="392"/>
    </location>
</feature>
<organism evidence="7 8">
    <name type="scientific">Scytalidium lignicola</name>
    <name type="common">Hyphomycete</name>
    <dbReference type="NCBI Taxonomy" id="5539"/>
    <lineage>
        <taxon>Eukaryota</taxon>
        <taxon>Fungi</taxon>
        <taxon>Dikarya</taxon>
        <taxon>Ascomycota</taxon>
        <taxon>Pezizomycotina</taxon>
        <taxon>Leotiomycetes</taxon>
        <taxon>Leotiomycetes incertae sedis</taxon>
        <taxon>Scytalidium</taxon>
    </lineage>
</organism>
<dbReference type="Pfam" id="PF02133">
    <property type="entry name" value="Transp_cyt_pur"/>
    <property type="match status" value="1"/>
</dbReference>
<dbReference type="PANTHER" id="PTHR30618">
    <property type="entry name" value="NCS1 FAMILY PURINE/PYRIMIDINE TRANSPORTER"/>
    <property type="match status" value="1"/>
</dbReference>
<dbReference type="GO" id="GO:0015205">
    <property type="term" value="F:nucleobase transmembrane transporter activity"/>
    <property type="evidence" value="ECO:0007669"/>
    <property type="project" value="TreeGrafter"/>
</dbReference>
<keyword evidence="3 6" id="KW-0812">Transmembrane</keyword>
<dbReference type="AlphaFoldDB" id="A0A3E2GS49"/>
<evidence type="ECO:0000256" key="6">
    <source>
        <dbReference type="SAM" id="Phobius"/>
    </source>
</evidence>
<keyword evidence="8" id="KW-1185">Reference proteome</keyword>
<dbReference type="EMBL" id="NCSJ02000574">
    <property type="protein sequence ID" value="RFU23867.1"/>
    <property type="molecule type" value="Genomic_DNA"/>
</dbReference>
<feature type="transmembrane region" description="Helical" evidence="6">
    <location>
        <begin position="110"/>
        <end position="136"/>
    </location>
</feature>
<evidence type="ECO:0000256" key="5">
    <source>
        <dbReference type="ARBA" id="ARBA00023136"/>
    </source>
</evidence>
<feature type="transmembrane region" description="Helical" evidence="6">
    <location>
        <begin position="242"/>
        <end position="262"/>
    </location>
</feature>
<feature type="transmembrane region" description="Helical" evidence="6">
    <location>
        <begin position="177"/>
        <end position="193"/>
    </location>
</feature>
<dbReference type="Gene3D" id="1.10.4160.10">
    <property type="entry name" value="Hydantoin permease"/>
    <property type="match status" value="1"/>
</dbReference>
<comment type="subcellular location">
    <subcellularLocation>
        <location evidence="1">Membrane</location>
        <topology evidence="1">Multi-pass membrane protein</topology>
    </subcellularLocation>
</comment>
<evidence type="ECO:0000256" key="2">
    <source>
        <dbReference type="ARBA" id="ARBA00008974"/>
    </source>
</evidence>
<dbReference type="CDD" id="cd11482">
    <property type="entry name" value="SLC-NCS1sbd_NRT1-like"/>
    <property type="match status" value="1"/>
</dbReference>
<feature type="transmembrane region" description="Helical" evidence="6">
    <location>
        <begin position="283"/>
        <end position="304"/>
    </location>
</feature>
<gene>
    <name evidence="7" type="ORF">B7463_g12470</name>
</gene>
<feature type="transmembrane region" description="Helical" evidence="6">
    <location>
        <begin position="485"/>
        <end position="507"/>
    </location>
</feature>
<evidence type="ECO:0000313" key="8">
    <source>
        <dbReference type="Proteomes" id="UP000258309"/>
    </source>
</evidence>
<dbReference type="Proteomes" id="UP000258309">
    <property type="component" value="Unassembled WGS sequence"/>
</dbReference>
<proteinExistence type="inferred from homology"/>
<dbReference type="OrthoDB" id="2018619at2759"/>
<feature type="transmembrane region" description="Helical" evidence="6">
    <location>
        <begin position="334"/>
        <end position="352"/>
    </location>
</feature>
<keyword evidence="4 6" id="KW-1133">Transmembrane helix</keyword>
<accession>A0A3E2GS49</accession>
<feature type="non-terminal residue" evidence="7">
    <location>
        <position position="557"/>
    </location>
</feature>
<sequence length="557" mass="61540">MAIWQRVDRVIRTKQSVFQQGGDKHERAWGNEDLDPTPVKQRTWKHWNYFAFFWAVSFNPNQWNTGSSLVNQGLLWWQATVSIIVGNIICSIVLVFASRGPSVYHVGYPAYVRAAAGMYGSYFFIFLRGAVAIIYFGQQTYYAGQLTSVMIRCMAGDHWVNIHNALPKSAGISTRDLAAFFIFWIIQLPFMAIHPQRAKWLYAIKSLLAPPVLLASFAFVVGKNGGLGTTVAITKAAKTGSALGWAFMAGINSVAGSISPEITSNADLARYARRPSDTTWPQAVGIVLSKSLVIFLGIGASSASKTLWGTAYWNLWDLYGAILTNYWNAGARAAIFLACLVQILAVVATNLASNSLPVGADLTGLFPKYFNIRRGQIACAFLCLVTVPWKVLASAQTFLTFLGSYVCFIAPLIAFMICDYFFARKGNLHVPSLYNGTPSSPYWYWHGFNLRAFAAWAIGVAFVIHGLSGSYNISSSAASKHMYTLGFLLSFTISGLFYYIFCLIWPVQVYPSHKAGASTKFEHMAATDGYFDDDSILGVEQRSDVEDFVNVKVPEKI</sequence>
<dbReference type="InterPro" id="IPR045225">
    <property type="entry name" value="Uracil/uridine/allantoin_perm"/>
</dbReference>
<feature type="transmembrane region" description="Helical" evidence="6">
    <location>
        <begin position="443"/>
        <end position="464"/>
    </location>
</feature>
<evidence type="ECO:0000256" key="3">
    <source>
        <dbReference type="ARBA" id="ARBA00022692"/>
    </source>
</evidence>
<dbReference type="OMA" id="CVPWKII"/>
<feature type="transmembrane region" description="Helical" evidence="6">
    <location>
        <begin position="75"/>
        <end position="98"/>
    </location>
</feature>
<comment type="caution">
    <text evidence="7">The sequence shown here is derived from an EMBL/GenBank/DDBJ whole genome shotgun (WGS) entry which is preliminary data.</text>
</comment>
<evidence type="ECO:0000256" key="1">
    <source>
        <dbReference type="ARBA" id="ARBA00004141"/>
    </source>
</evidence>
<dbReference type="PANTHER" id="PTHR30618:SF0">
    <property type="entry name" value="PURINE-URACIL PERMEASE NCS1"/>
    <property type="match status" value="1"/>
</dbReference>
<evidence type="ECO:0000313" key="7">
    <source>
        <dbReference type="EMBL" id="RFU23867.1"/>
    </source>
</evidence>
<feature type="transmembrane region" description="Helical" evidence="6">
    <location>
        <begin position="399"/>
        <end position="423"/>
    </location>
</feature>
<reference evidence="7 8" key="1">
    <citation type="submission" date="2018-05" db="EMBL/GenBank/DDBJ databases">
        <title>Draft genome sequence of Scytalidium lignicola DSM 105466, a ubiquitous saprotrophic fungus.</title>
        <authorList>
            <person name="Buettner E."/>
            <person name="Gebauer A.M."/>
            <person name="Hofrichter M."/>
            <person name="Liers C."/>
            <person name="Kellner H."/>
        </authorList>
    </citation>
    <scope>NUCLEOTIDE SEQUENCE [LARGE SCALE GENOMIC DNA]</scope>
    <source>
        <strain evidence="7 8">DSM 105466</strain>
    </source>
</reference>
<feature type="transmembrane region" description="Helical" evidence="6">
    <location>
        <begin position="200"/>
        <end position="222"/>
    </location>
</feature>